<dbReference type="EMBL" id="HACA01026490">
    <property type="protein sequence ID" value="CDW43851.1"/>
    <property type="molecule type" value="Transcribed_RNA"/>
</dbReference>
<accession>A0A0K2V1K4</accession>
<name>A0A0K2V1K4_LEPSM</name>
<sequence>MYNQVILCYVSKETFLVLRIYIVQTDALSSIGEHHS</sequence>
<proteinExistence type="predicted"/>
<organism evidence="1">
    <name type="scientific">Lepeophtheirus salmonis</name>
    <name type="common">Salmon louse</name>
    <name type="synonym">Caligus salmonis</name>
    <dbReference type="NCBI Taxonomy" id="72036"/>
    <lineage>
        <taxon>Eukaryota</taxon>
        <taxon>Metazoa</taxon>
        <taxon>Ecdysozoa</taxon>
        <taxon>Arthropoda</taxon>
        <taxon>Crustacea</taxon>
        <taxon>Multicrustacea</taxon>
        <taxon>Hexanauplia</taxon>
        <taxon>Copepoda</taxon>
        <taxon>Siphonostomatoida</taxon>
        <taxon>Caligidae</taxon>
        <taxon>Lepeophtheirus</taxon>
    </lineage>
</organism>
<protein>
    <submittedName>
        <fullName evidence="1">Uncharacterized protein</fullName>
    </submittedName>
</protein>
<dbReference type="AlphaFoldDB" id="A0A0K2V1K4"/>
<evidence type="ECO:0000313" key="1">
    <source>
        <dbReference type="EMBL" id="CDW43851.1"/>
    </source>
</evidence>
<reference evidence="1" key="1">
    <citation type="submission" date="2014-05" db="EMBL/GenBank/DDBJ databases">
        <authorList>
            <person name="Chronopoulou M."/>
        </authorList>
    </citation>
    <scope>NUCLEOTIDE SEQUENCE</scope>
    <source>
        <tissue evidence="1">Whole organism</tissue>
    </source>
</reference>